<evidence type="ECO:0000259" key="6">
    <source>
        <dbReference type="PROSITE" id="PS50004"/>
    </source>
</evidence>
<feature type="compositionally biased region" description="Gly residues" evidence="5">
    <location>
        <begin position="4596"/>
        <end position="4608"/>
    </location>
</feature>
<comment type="caution">
    <text evidence="7">The sequence shown here is derived from an EMBL/GenBank/DDBJ whole genome shotgun (WGS) entry which is preliminary data.</text>
</comment>
<feature type="domain" description="C2" evidence="6">
    <location>
        <begin position="4342"/>
        <end position="4468"/>
    </location>
</feature>
<dbReference type="Proteomes" id="UP001165060">
    <property type="component" value="Unassembled WGS sequence"/>
</dbReference>
<feature type="compositionally biased region" description="Basic and acidic residues" evidence="5">
    <location>
        <begin position="4651"/>
        <end position="4660"/>
    </location>
</feature>
<keyword evidence="8" id="KW-1185">Reference proteome</keyword>
<feature type="domain" description="C2" evidence="6">
    <location>
        <begin position="4186"/>
        <end position="4310"/>
    </location>
</feature>
<dbReference type="InterPro" id="IPR011990">
    <property type="entry name" value="TPR-like_helical_dom_sf"/>
</dbReference>
<feature type="repeat" description="TPR" evidence="3">
    <location>
        <begin position="1210"/>
        <end position="1243"/>
    </location>
</feature>
<dbReference type="CDD" id="cd00030">
    <property type="entry name" value="C2"/>
    <property type="match status" value="12"/>
</dbReference>
<keyword evidence="1" id="KW-0479">Metal-binding</keyword>
<evidence type="ECO:0000313" key="7">
    <source>
        <dbReference type="EMBL" id="GMI27115.1"/>
    </source>
</evidence>
<evidence type="ECO:0000256" key="2">
    <source>
        <dbReference type="ARBA" id="ARBA00022837"/>
    </source>
</evidence>
<gene>
    <name evidence="7" type="ORF">TeGR_g3135</name>
</gene>
<feature type="coiled-coil region" evidence="4">
    <location>
        <begin position="1015"/>
        <end position="1042"/>
    </location>
</feature>
<evidence type="ECO:0000256" key="1">
    <source>
        <dbReference type="ARBA" id="ARBA00022723"/>
    </source>
</evidence>
<feature type="domain" description="C2" evidence="6">
    <location>
        <begin position="3915"/>
        <end position="4033"/>
    </location>
</feature>
<feature type="domain" description="C2" evidence="6">
    <location>
        <begin position="3193"/>
        <end position="3338"/>
    </location>
</feature>
<evidence type="ECO:0000313" key="8">
    <source>
        <dbReference type="Proteomes" id="UP001165060"/>
    </source>
</evidence>
<keyword evidence="2" id="KW-0106">Calcium</keyword>
<dbReference type="EMBL" id="BRYB01000294">
    <property type="protein sequence ID" value="GMI27115.1"/>
    <property type="molecule type" value="Genomic_DNA"/>
</dbReference>
<feature type="compositionally biased region" description="Acidic residues" evidence="5">
    <location>
        <begin position="4661"/>
        <end position="4670"/>
    </location>
</feature>
<feature type="region of interest" description="Disordered" evidence="5">
    <location>
        <begin position="1381"/>
        <end position="1426"/>
    </location>
</feature>
<feature type="domain" description="C2" evidence="6">
    <location>
        <begin position="3031"/>
        <end position="3150"/>
    </location>
</feature>
<dbReference type="Gene3D" id="2.60.40.150">
    <property type="entry name" value="C2 domain"/>
    <property type="match status" value="12"/>
</dbReference>
<reference evidence="7 8" key="1">
    <citation type="journal article" date="2023" name="Commun. Biol.">
        <title>Genome analysis of Parmales, the sister group of diatoms, reveals the evolutionary specialization of diatoms from phago-mixotrophs to photoautotrophs.</title>
        <authorList>
            <person name="Ban H."/>
            <person name="Sato S."/>
            <person name="Yoshikawa S."/>
            <person name="Yamada K."/>
            <person name="Nakamura Y."/>
            <person name="Ichinomiya M."/>
            <person name="Sato N."/>
            <person name="Blanc-Mathieu R."/>
            <person name="Endo H."/>
            <person name="Kuwata A."/>
            <person name="Ogata H."/>
        </authorList>
    </citation>
    <scope>NUCLEOTIDE SEQUENCE [LARGE SCALE GENOMIC DNA]</scope>
</reference>
<dbReference type="Gene3D" id="1.25.40.10">
    <property type="entry name" value="Tetratricopeptide repeat domain"/>
    <property type="match status" value="7"/>
</dbReference>
<feature type="domain" description="C2" evidence="6">
    <location>
        <begin position="4931"/>
        <end position="5053"/>
    </location>
</feature>
<feature type="region of interest" description="Disordered" evidence="5">
    <location>
        <begin position="2617"/>
        <end position="2639"/>
    </location>
</feature>
<feature type="coiled-coil region" evidence="4">
    <location>
        <begin position="6247"/>
        <end position="6277"/>
    </location>
</feature>
<dbReference type="PANTHER" id="PTHR45911">
    <property type="entry name" value="C2 DOMAIN-CONTAINING PROTEIN"/>
    <property type="match status" value="1"/>
</dbReference>
<feature type="domain" description="C2" evidence="6">
    <location>
        <begin position="4740"/>
        <end position="4865"/>
    </location>
</feature>
<feature type="compositionally biased region" description="Basic and acidic residues" evidence="5">
    <location>
        <begin position="226"/>
        <end position="243"/>
    </location>
</feature>
<dbReference type="SUPFAM" id="SSF49562">
    <property type="entry name" value="C2 domain (Calcium/lipid-binding domain, CaLB)"/>
    <property type="match status" value="12"/>
</dbReference>
<keyword evidence="3" id="KW-0802">TPR repeat</keyword>
<feature type="region of interest" description="Disordered" evidence="5">
    <location>
        <begin position="4637"/>
        <end position="4677"/>
    </location>
</feature>
<dbReference type="Pfam" id="PF13174">
    <property type="entry name" value="TPR_6"/>
    <property type="match status" value="1"/>
</dbReference>
<feature type="compositionally biased region" description="Acidic residues" evidence="5">
    <location>
        <begin position="4580"/>
        <end position="4589"/>
    </location>
</feature>
<feature type="compositionally biased region" description="Gly residues" evidence="5">
    <location>
        <begin position="6302"/>
        <end position="6311"/>
    </location>
</feature>
<feature type="compositionally biased region" description="Acidic residues" evidence="5">
    <location>
        <begin position="4639"/>
        <end position="4649"/>
    </location>
</feature>
<organism evidence="7 8">
    <name type="scientific">Tetraparma gracilis</name>
    <dbReference type="NCBI Taxonomy" id="2962635"/>
    <lineage>
        <taxon>Eukaryota</taxon>
        <taxon>Sar</taxon>
        <taxon>Stramenopiles</taxon>
        <taxon>Ochrophyta</taxon>
        <taxon>Bolidophyceae</taxon>
        <taxon>Parmales</taxon>
        <taxon>Triparmaceae</taxon>
        <taxon>Tetraparma</taxon>
    </lineage>
</organism>
<feature type="repeat" description="TPR" evidence="3">
    <location>
        <begin position="2964"/>
        <end position="2997"/>
    </location>
</feature>
<dbReference type="SMART" id="SM00239">
    <property type="entry name" value="C2"/>
    <property type="match status" value="12"/>
</dbReference>
<feature type="region of interest" description="Disordered" evidence="5">
    <location>
        <begin position="4576"/>
        <end position="4619"/>
    </location>
</feature>
<feature type="domain" description="C2" evidence="6">
    <location>
        <begin position="4500"/>
        <end position="4726"/>
    </location>
</feature>
<proteinExistence type="predicted"/>
<dbReference type="PANTHER" id="PTHR45911:SF4">
    <property type="entry name" value="MULTIPLE C2 AND TRANSMEMBRANE DOMAIN-CONTAINING PROTEIN"/>
    <property type="match status" value="1"/>
</dbReference>
<dbReference type="InterPro" id="IPR019734">
    <property type="entry name" value="TPR_rpt"/>
</dbReference>
<name>A0ABQ6MJN3_9STRA</name>
<dbReference type="SMART" id="SM00028">
    <property type="entry name" value="TPR"/>
    <property type="match status" value="15"/>
</dbReference>
<evidence type="ECO:0000256" key="3">
    <source>
        <dbReference type="PROSITE-ProRule" id="PRU00339"/>
    </source>
</evidence>
<dbReference type="Pfam" id="PF00168">
    <property type="entry name" value="C2"/>
    <property type="match status" value="12"/>
</dbReference>
<dbReference type="InterPro" id="IPR000008">
    <property type="entry name" value="C2_dom"/>
</dbReference>
<evidence type="ECO:0000256" key="5">
    <source>
        <dbReference type="SAM" id="MobiDB-lite"/>
    </source>
</evidence>
<protein>
    <recommendedName>
        <fullName evidence="6">C2 domain-containing protein</fullName>
    </recommendedName>
</protein>
<feature type="domain" description="C2" evidence="6">
    <location>
        <begin position="637"/>
        <end position="759"/>
    </location>
</feature>
<feature type="region of interest" description="Disordered" evidence="5">
    <location>
        <begin position="6282"/>
        <end position="6311"/>
    </location>
</feature>
<feature type="compositionally biased region" description="Acidic residues" evidence="5">
    <location>
        <begin position="2345"/>
        <end position="2357"/>
    </location>
</feature>
<feature type="region of interest" description="Disordered" evidence="5">
    <location>
        <begin position="5889"/>
        <end position="5913"/>
    </location>
</feature>
<feature type="domain" description="C2" evidence="6">
    <location>
        <begin position="785"/>
        <end position="899"/>
    </location>
</feature>
<feature type="region of interest" description="Disordered" evidence="5">
    <location>
        <begin position="2341"/>
        <end position="2372"/>
    </location>
</feature>
<feature type="domain" description="C2" evidence="6">
    <location>
        <begin position="3360"/>
        <end position="3489"/>
    </location>
</feature>
<evidence type="ECO:0000256" key="4">
    <source>
        <dbReference type="SAM" id="Coils"/>
    </source>
</evidence>
<sequence length="6311" mass="700983">MKNRVLSQNKGVTFKCLDSSKVVVMEKPKKNVEPHVLKPNTNVDVKYGKLFFPAVVTKNCGFDTYEVLYDATKRKETGVKRDRLVVIWPDEDQVYNYPDNPRKNGWPFVSCALAKGETVLGFCSVDGFESMPKGRLDEKQPEDGVTDYIFTAAKLLGVALFDQRMANSLDNFAQLTRDMTVSPATIIQTCVNTVAECIIYAHKIDVYEVRPQLSAEQRSFRRSLRKSLDKGRKSQRNSLEKQPTRSRKNITGTMAISAALEVRAMQARAAAKNASLRDLLAAEPDAPEEKPAKKLIGQIKCRAHWGGSVLVENAWHDAPRLQQHSLFPSVLDAVNTQFSAATAYVVAQRPEFVVCKFRDIDYSKKGDEDAIDSMPYYVMVVQRQMHALWPEDQGFMEKVAQIAEQTFDCVRGREHRKNARKHAIENVKEHCSRWKEDEVSEMVSKSIVEVGNPLSNTDIYCGQLEHGGHAITYVGASEESCMLGKRLKRGKGVSFTAIDSGKLVLVRNENAAKAMGVHMFIDVRIQGWPYVCVPMRRGNLIRGILAVDSFDNAGKGRQDEEHPEKGVPEFLNTIADTLGTAIDKQTKMRALKKLDEVTKDYNATEKEVYNAALECLRSNIAFAQEVHILEITGAYPLPYGANMAESSIDVSKGGKVIVEIVEAKGLAKADLIGASDPFCEVVFNDEVIGRTKTRDNTLNPFWSNERFELDFSPSSSERSLVIKIFDEDDKEKSEFLGQAEFTAAELQVFQHNKKLTKMLVPDPGLSREKNKLVKGDLSIVFLAIPAAVPEESDDDEGVANASSRVEVELNVISASDLAKADLFGASDPIAIVGRTKVIDNDLNPVWKKKFKMTLFERHREKNLTISVYDMDALVRGDFLGQVVISAKELMFPSPDTQVRKLERNPALGKKGNKLVQGSLRFAAHRLFSEANTRRWNLLRSQVKVAARTQYKEELIKDPENVEMLAKMGMLCSQGGTVNLARCAAVLLTIAADKGYPGDGKFWKSLASTHLRTWLAEGLRAERLHLEKSCDAYEEALKFMENAIDVECWISAAYTNQLLGRSERAAQTLGTIIKKFPNYKYMARISLQSAIILAHLGRYDQSARYMDQCIEVGDPPNPYSSRDITFIKARILERWGSTEGIPGKTQEAQDLYEEVFQAKKERGDTNLPDCKTWLQQGLTWREYGDKCSIGGHFSFTIDLFKQAVDREDSGMKIIFGLAKAQYRCGNVGEAIRQLKKAVKLDPENQQLVQTLEAWKHPKPHFKDDIALSIEELLGVYLDGKAHPARQVHVRKVMISKRPSKPVELERTNSTLTKMPWQKLKYHLQAAARQFYKLKVLKDETQDPQMVATLGVLCFDKSMLAKPHMMRASAILLMRARGAWGRVDPDARESSSPVPSPSALMRNESDEKEESTENFDINQQQPQTHMNSTFPYNKKLAVAMFRAWLGDGLMGEREMLVESAAVTKEALMHIESVIDVEVWLQLARSQMFLGQNAAAVVTFKQIMHRFPHNIKLYATTELELAMVYKLLKKYDLACDLLKESLSKARQGLLVYDKREVEFILSRVYELWQETDSAKAVIAQMGYQTVLEGLQDDNLEDFNENVNEWLSAGATWQQYARKCELCGHFGFAKDLYNEAFRRSDESRTQHTLWYGYAKCLFMCGNVSDAIPAMERAVELTEGMEDMAVQHDKYTKALEHWRTPPHAFFKKECEGSVETVVTTYLASDSAEEVRIARELIMLEIRSKNEPRWKLIHQNIRRLARDHYAQTEMEAMAVGDPYHIGRMGLLCYEESSTNVQMTYCGCLLLQKAFAMGLNAPVEADNVINLGMGRYLKCLGDAHLKVWTFAGIRAKRVNLEMSAAAWDLALTHLENAVNIELWEKCARVHTALGDFKRAAGILGHVIQSFPHHKSLGNLYIRAASVLMRLKLWEQAAAYLQAAISLDDRIVVVDKLDLYFMMATLFLKWGEDNDAVGKKRAIAYAAFGKVFETMQAQGSVDTADAETTEEWIALPGTWAGIGERCMSAELYLYAAMFFERAVDCCIEVSRANARAKIQIHHTTTRTKAMRMMGEAEEEVGRTKAMRMMGEVEEEEEIHIGKLKQIEANAQSQRALLALDDVFGAGGSEDNVSNVSQRIVEGIDEDVDSGEDSDEVTVRRRALTVDESSTEASSLNTIELEEDPKDKLRRGRISYMLGKSLLRVGDDDKAKDFLREAAACGVTSKLNSGMSTFFALSVDHEDFDDAHEDHEDISYASGNSISTLKNRSRLNSDGGEEDEEAFFGLKKTRSFEKDMSKSVETILATFGGIFTREPSLLTDELGSASLLTDSVVSEKDGVIDEAMRRGSTLLNLLANEAEGEGGGEDEGAGGEEKKKEDEEGDVAAGSTLLNLLVDEADSEAKEQRKEGTMESLHVGEAQKEPAALENLLVGEAETEPEALQKLLVGEAEAYPEAEPFSIATPPKIKKLADSDPAKSDFKGTLSMFTTAESAPPAAPVMVAKQASLSDMKSLMMRTLHSASDRSLVGSFGLDGDGSSAGGSFVDEDSFTKTSVESFEQTLQNFASRKIKKKKKKPSARPASPVEMVSFPSAENIPVIPAFGSKPSPTADVPAATYSTSTVFADANSAIAGDGDSASAVTSQPSTSPRVSPRTSKAAAKLDSQLKFDPASASIVSEMSAKPSVWITMRKNIRAAAREYYRGELCENPRDVAMIIRMGYLCVDSSSNPNPGTTKVAAVLLQKAANFGHDGDGRFWATLASEHLKAYKLAGLRSERLHLVMARSAWDIALTHLEIATNVDYHVLNGETSMLLGNYERALKTNEHVLRTFPKHKNIPSVRLKMAMLYATRNMHQEAVKLLHDIIHSQNHKPYSKSDIMLFVARVHEQWGELLNDKFQRKLGRDTFMRAYEVAEVTDMHLKDWLDSPHTFLALAEKAVASSHNMFAIDMYLQAIERMAMMAKLKTVNKSRMEEDAKQRAGLSQKLYFGLSKAYCKAGNMAKAIDSVLKAIEFDPSNDQMLATAKAWENPEQRLEHDLTLPTEELLENYLSSTLKDLHGLPPMAPIRREVTFEIDSCANLKSADLFGSSDPFCVISFGGKEILRTHTVKDNCNPKFNSERVSLVLPENLSRTALTVEVFDADAMSTGAFLGMLKIPAAGLLDAPPPLESVTYDLEPNEELKKKENKYVGGSITVKWAVYNSVYDDTDFVQKDVAGAAEGEGAREPRTVPRLALKIEVVSAKGLGQADKFGLSDPFVKIKFDGQEVAKTKVLNDTLDPVWTDERFVLTLPAEDIKTGAGSNRSGSDAKAGVAENGKELTFEVWDDDGALGVGEFLGQVVFNSDFFMHIPAKVKGYDLEKKDGMPMSEQTLVQGSLRIKMTLDAGDFGNLGEGPDLDGISSVEVTILGAFDLAAADSYSKSSDAYAVLKWGEEVVGKTEIVKSVDPKWKQGTFKVRIKEEELDSSEGAEEKQMTIELWDHNKMGFHSFLGGIVVEKNTYAHPSGRKVEMELQPLEGVIGDTDDPANAKKLELVQGIVRYKVNAIEDKSTANIASFNANNENIDVWSVIGGVCDTEKFDISQSRNRVAITGQQVNQILCARAKNKKSSTLYGSPQTIVAPIFDAGMSILGRLVGPELGTLHCMQVVRLPGYDWAEDVTFTAMVAGRVEQAIRCIRGRQQRVIARKNALLQVKRMCSDWAHTDVVLLQKRVLNYLEACLPRSNMYFGMLQPGGSTIRYTIVSKNSGMMGKELARSDSKGVSFNVIGANRKDHIVCVQDRATGEVSVVKDGEKKRNTFSFLSEEVRGDEEEKVPGPKMLGDTAKHFYPFLCTPLIHKDCSIGVIGVDSLNYVGIGRTDEGDFEEGVLDFIKKVGVELGTAIDKKRKLEALSKLEEVVDNVFVQAEDVYVETLKVIANNVLTSSAAEIWHLNGADWSLGVLASIACNSVGSVGAIYDSGLELKIEWAKNLGKADSWGESDGFCKVFWNDKQIGKTKVVSSNANPIWDEYFLIKPPKRGDPMELRVEVWDMDMTGEGDFLGQVVIDEKVLLRPPKDNMAVKLGTKEGFSKKQNRLVKGKISLKLESAAADQRFREVEFSILDAHGLAKADLFGLSDPVVVVKWDGSEVDRTTVVQDSLDPVWNNHFVIKVPEVFDDDQKLTLEVYDMDLMGLGDFLGRVVLDSETIINPPKNKRLDYDLAGNDELTSKENKLVQGRMRVHFGSAKDIMPAHFKEIVIEDARGLAKADTFGKSDPLVVVMYDGNEVFRTKACNDTMEPIWYEDNACVIGLPETVFEERFLELRVYDDDVGGIGDFLGATRVGCQELMDVGGEGEVNWGRRERVELEKDEALGDKKNKLVQGNITFRLKNVDGKDGSSGHEEDKGERVKVRVCVKKANNLAKADTFGKSDPYAVVKFCGRVVGKTRYIDGTLDPEWNDSKFVVHVPPRDENSDAALEDETLEVRVYDRDMVGSHEFLGYISMPATDLLDPEGFGMMKERQLRKDDRLKEKDANKLVQGNVHVGFSFDEEGGEVEMSGSGSLRAGESGIRLHVLSAKGLPKADWIGKSDPMVVVRVDGDAWHETAAVQDNHDPVWGNEMCVFPLDRANRDDDDDDDDDASLVVGARGEGGGEGEGGGGEEGKVDGGSFANRARANSSVHFDRAATGAIEEGDESDDSNEVSESKAKGKSDDSEDDSDDSTDLSRKDAPKDWGREKLILEVWDSDVGGKGAFLGRVGISKDDLEDFEYMNRVHEFELAKDPELPESSNKLVKPGSTISVRFAQTDFVQEKCPREKLVMHVVEAFGLAKADRFGLSDPFAIVALNGKTVGKTKVINDTMQPVWDDQFVIEMPRSEEDYMELTIEVYDADAFVTGDFLGMITLRSADLLSLRSGKLEYELQPKKVVKSKKENKLVQGNLVLAFTEYTGSVESGLINQLMTSMSGVFSSLGSALGGGHGEEEEEAKKVAEPTLTDDQSKIVTTIKVNVRSANNLLKADMFGESDPFVVARFGGVKIGRSKTKNDTLFPVWEDGEAEFAIDLPDKITNMNLGLELWDEDFGGITGDFLGSVEVGIEMLLHPPAGQMEFKLVNRKGWAENKKQTITGSVILTINKVKTRQRNQIFNPPPERKKQQHQFMTQNVVVAPDVEAEQKRVDLDDADPNFHKIFKKVNNMVMNRARHLESIVSDEHKNAGDGGAMVDGVPVISEIGAGQIIGAWLRQVKYTLVSGIPDRLVMPFHDYFVMDDLVVDDEEDGQEGEVKEGGGLEMVNKKKLRHQEDDDFGPMPEMRNKYAVVVSCHAGLVSDEDEEFCKMASNQMESALTIIRQREMRIRDMRVSRNKIVSACKMWERLPDTKSLLAFVTKEIATVLIGTTVYLTMVQPGGEELKITVTTDETYQNKTLSRKKGRGLHFNVLDYGNIFFALGEGTKRGHSTWSSRIMQSSLPDCELVKREDVLAGREFEDINGFRFRLDRAFCVCDDDEEATVEGGEVVVHKLAPKHVESVQSQRNVKANFINVSSKTLDGPGGGKKNYWVILRSKIKLAAREFALGHLKENLSDHAYLAHFGHLFVDSGPGATHTVHRTAALLLQKAANFGFEGGRGENSWGGKFFFELADSHLKTYLSGGLKAERCHVEYSVAAWKKALQYLQNTTNSYCWIQCAMAHEYLGEYKEASLALGQLIAHFPNMKRIHCVLFETSTLMKRLKRFEQAKNFLYKCLMMKKSFKPYAIVDLKMAMGSILEDWGRSLKSNEKMAAAKDMYMEAYREEFGLDEGADVTTLAGLKGGKGKKGKRLAFDDWIHSHETWSKFAVTCCLASDYILAVDYYKKAIEMAERHNKKLMKSATAKSEKNLAKIWFALAKCQMRSGEEEHAKNSLQRAVMLDHSSVQMQSFLDSWVSTSSRFEVDLSLSVKEILQDVVVVKSVKGGDEGGGEEGGGGGGGGEPKEYDGNTDGHIMVPIRADKYSVGCVGVTNLTLFRPKVLRKRRDRESVDEMNRRGLEEGIVNYLKDVGKWLGPAYERLRRKELFNSFKEVGESVKRGKKLGVGWILKEASKVIREGVVWCEGVEVWQMVEVKDVEYLKKLAEDAERGGEVTGFDDLMDFGGAGGGEGRGGGDYDVPEIEVYRSKVLVRNMLGLEGVGGVGAELWPQGVKMKAPASSSRGGGKGGEEEVDLVLDLSNMYEVECPGRLKWMDQDDLDLFHKEFVACTTVKMEAVFTVLQKYVCAPYADPGVFDSLQGRGHMFVCTGKEGKVWHSADDLMFVRDVAAVVTEIIGVIRVKDNGGELAEKKRLEAAEKERERIMKEREEMRKRKRTTFRGISFRGLGEGGTEEGGTEEGATGEGAEGGTA</sequence>
<dbReference type="PROSITE" id="PS50004">
    <property type="entry name" value="C2"/>
    <property type="match status" value="12"/>
</dbReference>
<feature type="compositionally biased region" description="Polar residues" evidence="5">
    <location>
        <begin position="1412"/>
        <end position="1426"/>
    </location>
</feature>
<dbReference type="SUPFAM" id="SSF48452">
    <property type="entry name" value="TPR-like"/>
    <property type="match status" value="5"/>
</dbReference>
<feature type="compositionally biased region" description="Gly residues" evidence="5">
    <location>
        <begin position="5896"/>
        <end position="5905"/>
    </location>
</feature>
<feature type="domain" description="C2" evidence="6">
    <location>
        <begin position="4049"/>
        <end position="4170"/>
    </location>
</feature>
<accession>A0ABQ6MJN3</accession>
<dbReference type="InterPro" id="IPR035892">
    <property type="entry name" value="C2_domain_sf"/>
</dbReference>
<keyword evidence="4" id="KW-0175">Coiled coil</keyword>
<dbReference type="PROSITE" id="PS50005">
    <property type="entry name" value="TPR"/>
    <property type="match status" value="2"/>
</dbReference>
<feature type="region of interest" description="Disordered" evidence="5">
    <location>
        <begin position="220"/>
        <end position="250"/>
    </location>
</feature>